<dbReference type="InParanoid" id="A0A1Z5S535"/>
<name>A0A1Z5S535_SORBI</name>
<sequence>MARDYENPARYRTARKKTVEQCPCTGDDTVCSMLAPSSMGGLRSQDPCGIFQVDEVDGKCSILCPDHTKSRAPVGSSCKCTIV</sequence>
<evidence type="ECO:0000313" key="2">
    <source>
        <dbReference type="Proteomes" id="UP000000768"/>
    </source>
</evidence>
<reference evidence="1 2" key="1">
    <citation type="journal article" date="2009" name="Nature">
        <title>The Sorghum bicolor genome and the diversification of grasses.</title>
        <authorList>
            <person name="Paterson A.H."/>
            <person name="Bowers J.E."/>
            <person name="Bruggmann R."/>
            <person name="Dubchak I."/>
            <person name="Grimwood J."/>
            <person name="Gundlach H."/>
            <person name="Haberer G."/>
            <person name="Hellsten U."/>
            <person name="Mitros T."/>
            <person name="Poliakov A."/>
            <person name="Schmutz J."/>
            <person name="Spannagl M."/>
            <person name="Tang H."/>
            <person name="Wang X."/>
            <person name="Wicker T."/>
            <person name="Bharti A.K."/>
            <person name="Chapman J."/>
            <person name="Feltus F.A."/>
            <person name="Gowik U."/>
            <person name="Grigoriev I.V."/>
            <person name="Lyons E."/>
            <person name="Maher C.A."/>
            <person name="Martis M."/>
            <person name="Narechania A."/>
            <person name="Otillar R.P."/>
            <person name="Penning B.W."/>
            <person name="Salamov A.A."/>
            <person name="Wang Y."/>
            <person name="Zhang L."/>
            <person name="Carpita N.C."/>
            <person name="Freeling M."/>
            <person name="Gingle A.R."/>
            <person name="Hash C.T."/>
            <person name="Keller B."/>
            <person name="Klein P."/>
            <person name="Kresovich S."/>
            <person name="McCann M.C."/>
            <person name="Ming R."/>
            <person name="Peterson D.G."/>
            <person name="Mehboob-ur-Rahman"/>
            <person name="Ware D."/>
            <person name="Westhoff P."/>
            <person name="Mayer K.F."/>
            <person name="Messing J."/>
            <person name="Rokhsar D.S."/>
        </authorList>
    </citation>
    <scope>NUCLEOTIDE SEQUENCE [LARGE SCALE GENOMIC DNA]</scope>
    <source>
        <strain evidence="2">cv. BTx623</strain>
    </source>
</reference>
<accession>A0A1Z5S535</accession>
<reference evidence="2" key="2">
    <citation type="journal article" date="2018" name="Plant J.">
        <title>The Sorghum bicolor reference genome: improved assembly, gene annotations, a transcriptome atlas, and signatures of genome organization.</title>
        <authorList>
            <person name="McCormick R.F."/>
            <person name="Truong S.K."/>
            <person name="Sreedasyam A."/>
            <person name="Jenkins J."/>
            <person name="Shu S."/>
            <person name="Sims D."/>
            <person name="Kennedy M."/>
            <person name="Amirebrahimi M."/>
            <person name="Weers B.D."/>
            <person name="McKinley B."/>
            <person name="Mattison A."/>
            <person name="Morishige D.T."/>
            <person name="Grimwood J."/>
            <person name="Schmutz J."/>
            <person name="Mullet J.E."/>
        </authorList>
    </citation>
    <scope>NUCLEOTIDE SEQUENCE [LARGE SCALE GENOMIC DNA]</scope>
    <source>
        <strain evidence="2">cv. BTx623</strain>
    </source>
</reference>
<dbReference type="AlphaFoldDB" id="A0A1Z5S535"/>
<organism evidence="1 2">
    <name type="scientific">Sorghum bicolor</name>
    <name type="common">Sorghum</name>
    <name type="synonym">Sorghum vulgare</name>
    <dbReference type="NCBI Taxonomy" id="4558"/>
    <lineage>
        <taxon>Eukaryota</taxon>
        <taxon>Viridiplantae</taxon>
        <taxon>Streptophyta</taxon>
        <taxon>Embryophyta</taxon>
        <taxon>Tracheophyta</taxon>
        <taxon>Spermatophyta</taxon>
        <taxon>Magnoliopsida</taxon>
        <taxon>Liliopsida</taxon>
        <taxon>Poales</taxon>
        <taxon>Poaceae</taxon>
        <taxon>PACMAD clade</taxon>
        <taxon>Panicoideae</taxon>
        <taxon>Andropogonodae</taxon>
        <taxon>Andropogoneae</taxon>
        <taxon>Sorghinae</taxon>
        <taxon>Sorghum</taxon>
    </lineage>
</organism>
<dbReference type="EMBL" id="CM000760">
    <property type="protein sequence ID" value="OQU91047.1"/>
    <property type="molecule type" value="Genomic_DNA"/>
</dbReference>
<evidence type="ECO:0000313" key="1">
    <source>
        <dbReference type="EMBL" id="OQU91047.1"/>
    </source>
</evidence>
<proteinExistence type="predicted"/>
<protein>
    <submittedName>
        <fullName evidence="1">Uncharacterized protein</fullName>
    </submittedName>
</protein>
<dbReference type="Proteomes" id="UP000000768">
    <property type="component" value="Chromosome 1"/>
</dbReference>
<gene>
    <name evidence="1" type="ORF">SORBI_3001G102150</name>
</gene>
<dbReference type="Gramene" id="OQU91047">
    <property type="protein sequence ID" value="OQU91047"/>
    <property type="gene ID" value="SORBI_3001G102150"/>
</dbReference>
<keyword evidence="2" id="KW-1185">Reference proteome</keyword>